<organism evidence="1 2">
    <name type="scientific">Marinicrinis sediminis</name>
    <dbReference type="NCBI Taxonomy" id="1652465"/>
    <lineage>
        <taxon>Bacteria</taxon>
        <taxon>Bacillati</taxon>
        <taxon>Bacillota</taxon>
        <taxon>Bacilli</taxon>
        <taxon>Bacillales</taxon>
        <taxon>Paenibacillaceae</taxon>
    </lineage>
</organism>
<name>A0ABW5R8S4_9BACL</name>
<sequence length="82" mass="9696">MKQAYHFDENGHFIDTVVLENHQLLPAYHTDIRPPDGLFQPTFQDGHWNEGMDANRIHELRNQQPRVTDIEMLLEEKEDLAQ</sequence>
<gene>
    <name evidence="1" type="ORF">ACFSUC_05310</name>
</gene>
<comment type="caution">
    <text evidence="1">The sequence shown here is derived from an EMBL/GenBank/DDBJ whole genome shotgun (WGS) entry which is preliminary data.</text>
</comment>
<evidence type="ECO:0000313" key="1">
    <source>
        <dbReference type="EMBL" id="MFD2671025.1"/>
    </source>
</evidence>
<dbReference type="Proteomes" id="UP001597497">
    <property type="component" value="Unassembled WGS sequence"/>
</dbReference>
<proteinExistence type="predicted"/>
<evidence type="ECO:0000313" key="2">
    <source>
        <dbReference type="Proteomes" id="UP001597497"/>
    </source>
</evidence>
<protein>
    <submittedName>
        <fullName evidence="1">Uncharacterized protein</fullName>
    </submittedName>
</protein>
<dbReference type="RefSeq" id="WP_379928442.1">
    <property type="nucleotide sequence ID" value="NZ_JBHUMM010000007.1"/>
</dbReference>
<reference evidence="2" key="1">
    <citation type="journal article" date="2019" name="Int. J. Syst. Evol. Microbiol.">
        <title>The Global Catalogue of Microorganisms (GCM) 10K type strain sequencing project: providing services to taxonomists for standard genome sequencing and annotation.</title>
        <authorList>
            <consortium name="The Broad Institute Genomics Platform"/>
            <consortium name="The Broad Institute Genome Sequencing Center for Infectious Disease"/>
            <person name="Wu L."/>
            <person name="Ma J."/>
        </authorList>
    </citation>
    <scope>NUCLEOTIDE SEQUENCE [LARGE SCALE GENOMIC DNA]</scope>
    <source>
        <strain evidence="2">KCTC 33676</strain>
    </source>
</reference>
<keyword evidence="2" id="KW-1185">Reference proteome</keyword>
<accession>A0ABW5R8S4</accession>
<dbReference type="EMBL" id="JBHUMM010000007">
    <property type="protein sequence ID" value="MFD2671025.1"/>
    <property type="molecule type" value="Genomic_DNA"/>
</dbReference>